<dbReference type="Pfam" id="PF01593">
    <property type="entry name" value="Amino_oxidase"/>
    <property type="match status" value="1"/>
</dbReference>
<evidence type="ECO:0000256" key="12">
    <source>
        <dbReference type="ARBA" id="ARBA00023133"/>
    </source>
</evidence>
<dbReference type="FunFam" id="1.10.3110.10:FF:000002">
    <property type="entry name" value="Protoporphyrinogen oxidase"/>
    <property type="match status" value="1"/>
</dbReference>
<protein>
    <recommendedName>
        <fullName evidence="5 15">Protoporphyrinogen oxidase</fullName>
        <ecNumber evidence="5 15">1.3.3.4</ecNumber>
    </recommendedName>
</protein>
<keyword evidence="8" id="KW-0934">Plastid</keyword>
<evidence type="ECO:0000256" key="2">
    <source>
        <dbReference type="ARBA" id="ARBA00004229"/>
    </source>
</evidence>
<keyword evidence="10" id="KW-0809">Transit peptide</keyword>
<comment type="caution">
    <text evidence="18">The sequence shown here is derived from an EMBL/GenBank/DDBJ whole genome shotgun (WGS) entry which is preliminary data.</text>
</comment>
<evidence type="ECO:0000256" key="9">
    <source>
        <dbReference type="ARBA" id="ARBA00022827"/>
    </source>
</evidence>
<evidence type="ECO:0000313" key="18">
    <source>
        <dbReference type="EMBL" id="KAI3427137.1"/>
    </source>
</evidence>
<feature type="compositionally biased region" description="Pro residues" evidence="16">
    <location>
        <begin position="256"/>
        <end position="269"/>
    </location>
</feature>
<feature type="domain" description="Amine oxidase" evidence="17">
    <location>
        <begin position="62"/>
        <end position="525"/>
    </location>
</feature>
<dbReference type="GO" id="GO:0004729">
    <property type="term" value="F:oxygen-dependent protoporphyrinogen oxidase activity"/>
    <property type="evidence" value="ECO:0007669"/>
    <property type="project" value="UniProtKB-UniRule"/>
</dbReference>
<evidence type="ECO:0000256" key="14">
    <source>
        <dbReference type="ARBA" id="ARBA00047554"/>
    </source>
</evidence>
<dbReference type="EC" id="1.3.3.4" evidence="5 15"/>
<reference evidence="18" key="1">
    <citation type="journal article" date="2019" name="Plant J.">
        <title>Chlorella vulgaris genome assembly and annotation reveals the molecular basis for metabolic acclimation to high light conditions.</title>
        <authorList>
            <person name="Cecchin M."/>
            <person name="Marcolungo L."/>
            <person name="Rossato M."/>
            <person name="Girolomoni L."/>
            <person name="Cosentino E."/>
            <person name="Cuine S."/>
            <person name="Li-Beisson Y."/>
            <person name="Delledonne M."/>
            <person name="Ballottari M."/>
        </authorList>
    </citation>
    <scope>NUCLEOTIDE SEQUENCE</scope>
    <source>
        <strain evidence="18">211/11P</strain>
    </source>
</reference>
<evidence type="ECO:0000259" key="17">
    <source>
        <dbReference type="Pfam" id="PF01593"/>
    </source>
</evidence>
<organism evidence="18 19">
    <name type="scientific">Chlorella vulgaris</name>
    <name type="common">Green alga</name>
    <dbReference type="NCBI Taxonomy" id="3077"/>
    <lineage>
        <taxon>Eukaryota</taxon>
        <taxon>Viridiplantae</taxon>
        <taxon>Chlorophyta</taxon>
        <taxon>core chlorophytes</taxon>
        <taxon>Trebouxiophyceae</taxon>
        <taxon>Chlorellales</taxon>
        <taxon>Chlorellaceae</taxon>
        <taxon>Chlorella clade</taxon>
        <taxon>Chlorella</taxon>
    </lineage>
</organism>
<gene>
    <name evidence="18" type="ORF">D9Q98_007074</name>
</gene>
<comment type="pathway">
    <text evidence="3 15">Porphyrin-containing compound metabolism; protoporphyrin-IX biosynthesis; protoporphyrin-IX from protoporphyrinogen-IX: step 1/1.</text>
</comment>
<evidence type="ECO:0000256" key="1">
    <source>
        <dbReference type="ARBA" id="ARBA00002600"/>
    </source>
</evidence>
<comment type="function">
    <text evidence="1 15">Catalyzes the 6-electron oxidation of protoporphyrinogen-IX to form protoporphyrin-IX.</text>
</comment>
<evidence type="ECO:0000256" key="10">
    <source>
        <dbReference type="ARBA" id="ARBA00022946"/>
    </source>
</evidence>
<dbReference type="Proteomes" id="UP001055712">
    <property type="component" value="Unassembled WGS sequence"/>
</dbReference>
<dbReference type="PANTHER" id="PTHR42923">
    <property type="entry name" value="PROTOPORPHYRINOGEN OXIDASE"/>
    <property type="match status" value="1"/>
</dbReference>
<dbReference type="InterPro" id="IPR002937">
    <property type="entry name" value="Amino_oxidase"/>
</dbReference>
<proteinExistence type="inferred from homology"/>
<evidence type="ECO:0000256" key="11">
    <source>
        <dbReference type="ARBA" id="ARBA00023002"/>
    </source>
</evidence>
<comment type="similarity">
    <text evidence="4 15">Belongs to the protoporphyrinogen/coproporphyrinogen oxidase family. Protoporphyrinogen oxidase subfamily.</text>
</comment>
<dbReference type="AlphaFoldDB" id="A0A9D4TJF7"/>
<keyword evidence="19" id="KW-1185">Reference proteome</keyword>
<evidence type="ECO:0000256" key="13">
    <source>
        <dbReference type="ARBA" id="ARBA00023244"/>
    </source>
</evidence>
<dbReference type="Gene3D" id="1.10.3110.10">
    <property type="entry name" value="protoporphyrinogen ix oxidase, domain 3"/>
    <property type="match status" value="1"/>
</dbReference>
<evidence type="ECO:0000256" key="16">
    <source>
        <dbReference type="SAM" id="MobiDB-lite"/>
    </source>
</evidence>
<dbReference type="EMBL" id="SIDB01000010">
    <property type="protein sequence ID" value="KAI3427137.1"/>
    <property type="molecule type" value="Genomic_DNA"/>
</dbReference>
<dbReference type="InterPro" id="IPR050464">
    <property type="entry name" value="Zeta_carotene_desat/Oxidored"/>
</dbReference>
<accession>A0A9D4TJF7</accession>
<dbReference type="GO" id="GO:0006782">
    <property type="term" value="P:protoporphyrinogen IX biosynthetic process"/>
    <property type="evidence" value="ECO:0007669"/>
    <property type="project" value="UniProtKB-UniRule"/>
</dbReference>
<keyword evidence="9 15" id="KW-0274">FAD</keyword>
<feature type="region of interest" description="Disordered" evidence="16">
    <location>
        <begin position="253"/>
        <end position="276"/>
    </location>
</feature>
<reference evidence="18" key="2">
    <citation type="submission" date="2020-11" db="EMBL/GenBank/DDBJ databases">
        <authorList>
            <person name="Cecchin M."/>
            <person name="Marcolungo L."/>
            <person name="Rossato M."/>
            <person name="Girolomoni L."/>
            <person name="Cosentino E."/>
            <person name="Cuine S."/>
            <person name="Li-Beisson Y."/>
            <person name="Delledonne M."/>
            <person name="Ballottari M."/>
        </authorList>
    </citation>
    <scope>NUCLEOTIDE SEQUENCE</scope>
    <source>
        <strain evidence="18">211/11P</strain>
        <tissue evidence="18">Whole cell</tissue>
    </source>
</reference>
<dbReference type="OrthoDB" id="419752at2759"/>
<evidence type="ECO:0000256" key="8">
    <source>
        <dbReference type="ARBA" id="ARBA00022640"/>
    </source>
</evidence>
<evidence type="ECO:0000256" key="15">
    <source>
        <dbReference type="RuleBase" id="RU367069"/>
    </source>
</evidence>
<evidence type="ECO:0000256" key="6">
    <source>
        <dbReference type="ARBA" id="ARBA00022528"/>
    </source>
</evidence>
<dbReference type="Gene3D" id="3.90.660.20">
    <property type="entry name" value="Protoporphyrinogen oxidase, mitochondrial, domain 2"/>
    <property type="match status" value="1"/>
</dbReference>
<dbReference type="InterPro" id="IPR004572">
    <property type="entry name" value="Protoporphyrinogen_oxidase"/>
</dbReference>
<sequence length="536" mass="57296">MVCRGLRSAARQRQQAAGERRALLRVSAAQVAPAQKTGGSGSSGTVTDDNSVYDVVVVGAGISGLTTAQALATKHAGVAKRVLLTEGRERVGGNVTTVSNDAEGTLWEEGPNSFQPNDSILQAAVDAGVADQLVLGDPTAPRFVYWDKKLRPTPSGLDAITFDLMSLVGKIRAGLGVIGIKEPLPEYEESVEQYVRRNLGAEVFERLIEPFCSGVYAGDPAKLSMKAAFGKVYDLEKKGGSIIGGVFKLIQERKANPPPPRNPSLPPKPAGQTVGSFRRGLRTLPDAMAARLGDAVRTSWQLKAVSKEGDIYKLAYDTPQGQKEVRARTVALTVPAYVAADLIQDQVPAAAAGLKSLEYPPVGAITLAYPESAVRSDRLDAQGNLPGFGQLHPRSQGITTLGTIYSSSLFPDRVPKGQVLLLNYFGGVKNRKVAEMSDDELVEQVDKDLREMLIKPDAPKPRKVAVRVWPRAIPQFNIGHQETVSGAQQDLRSSGWDGVLLGGNYVAGVALGKCIEYGYTFADQVVAQLQKQSKAA</sequence>
<dbReference type="SUPFAM" id="SSF51905">
    <property type="entry name" value="FAD/NAD(P)-binding domain"/>
    <property type="match status" value="1"/>
</dbReference>
<dbReference type="GO" id="GO:0009534">
    <property type="term" value="C:chloroplast thylakoid"/>
    <property type="evidence" value="ECO:0007669"/>
    <property type="project" value="TreeGrafter"/>
</dbReference>
<dbReference type="InterPro" id="IPR036188">
    <property type="entry name" value="FAD/NAD-bd_sf"/>
</dbReference>
<evidence type="ECO:0000256" key="4">
    <source>
        <dbReference type="ARBA" id="ARBA00010551"/>
    </source>
</evidence>
<dbReference type="PANTHER" id="PTHR42923:SF3">
    <property type="entry name" value="PROTOPORPHYRINOGEN OXIDASE"/>
    <property type="match status" value="1"/>
</dbReference>
<dbReference type="NCBIfam" id="TIGR00562">
    <property type="entry name" value="proto_IX_ox"/>
    <property type="match status" value="1"/>
</dbReference>
<dbReference type="Gene3D" id="3.50.50.60">
    <property type="entry name" value="FAD/NAD(P)-binding domain"/>
    <property type="match status" value="1"/>
</dbReference>
<dbReference type="SUPFAM" id="SSF54373">
    <property type="entry name" value="FAD-linked reductases, C-terminal domain"/>
    <property type="match status" value="1"/>
</dbReference>
<evidence type="ECO:0000256" key="3">
    <source>
        <dbReference type="ARBA" id="ARBA00005073"/>
    </source>
</evidence>
<name>A0A9D4TJF7_CHLVU</name>
<evidence type="ECO:0000256" key="5">
    <source>
        <dbReference type="ARBA" id="ARBA00012867"/>
    </source>
</evidence>
<keyword evidence="13 15" id="KW-0627">Porphyrin biosynthesis</keyword>
<keyword evidence="12 15" id="KW-0350">Heme biosynthesis</keyword>
<keyword evidence="6" id="KW-0150">Chloroplast</keyword>
<keyword evidence="11 15" id="KW-0560">Oxidoreductase</keyword>
<comment type="catalytic activity">
    <reaction evidence="14 15">
        <text>protoporphyrinogen IX + 3 O2 = protoporphyrin IX + 3 H2O2</text>
        <dbReference type="Rhea" id="RHEA:25576"/>
        <dbReference type="ChEBI" id="CHEBI:15379"/>
        <dbReference type="ChEBI" id="CHEBI:16240"/>
        <dbReference type="ChEBI" id="CHEBI:57306"/>
        <dbReference type="ChEBI" id="CHEBI:57307"/>
        <dbReference type="EC" id="1.3.3.4"/>
    </reaction>
</comment>
<comment type="subcellular location">
    <subcellularLocation>
        <location evidence="2 15">Plastid</location>
        <location evidence="2 15">Chloroplast</location>
    </subcellularLocation>
</comment>
<comment type="cofactor">
    <cofactor evidence="15">
        <name>FAD</name>
        <dbReference type="ChEBI" id="CHEBI:57692"/>
    </cofactor>
    <text evidence="15">Binds 1 FAD per subunit.</text>
</comment>
<evidence type="ECO:0000256" key="7">
    <source>
        <dbReference type="ARBA" id="ARBA00022630"/>
    </source>
</evidence>
<keyword evidence="7 15" id="KW-0285">Flavoprotein</keyword>
<evidence type="ECO:0000313" key="19">
    <source>
        <dbReference type="Proteomes" id="UP001055712"/>
    </source>
</evidence>